<dbReference type="Proteomes" id="UP000664169">
    <property type="component" value="Unassembled WGS sequence"/>
</dbReference>
<reference evidence="1" key="1">
    <citation type="submission" date="2021-03" db="EMBL/GenBank/DDBJ databases">
        <authorList>
            <person name="Tagirdzhanova G."/>
        </authorList>
    </citation>
    <scope>NUCLEOTIDE SEQUENCE</scope>
</reference>
<accession>A0A8H3EJ53</accession>
<evidence type="ECO:0000313" key="2">
    <source>
        <dbReference type="Proteomes" id="UP000664169"/>
    </source>
</evidence>
<sequence>MNVIVGKVRDHLEDIRTKNTRSKSSILSELDSTLCHSLPTNDAVDLIARIASLLPDLRQDATKLTELAERIAENAPITFEDILTVVPSDAIQAGLGIEQPTSINHVSLALLRATKSEAEISIVASKEKLVMSLVNLWLRTEDIGVGLKAWRVLAHLLGVDIDKPEKDQVTVLRTIDTNTHLMWRRLVTDQNTYDLLFSLTCLSTLGQSGQLSRRAKGVSQFRLMELIITFWPVKSLWTSSLPEINKLYGIKAGEGLVHYCLLHMVDAKDDILEQIQLVESYSKFLRSSSWGDDPLTGSRPNLEFLIQHGVHADILSQFAYPDQDDPLQGLIQSSIIEYVRTYVSCFPRHFLRDTTGNKDRILEHIWKVLGSTSQNKWARNDDPTGLLGLFSSLPREIIFSTTSNTNPILSLPLRPFNTKIISSLAIIFNGPQTRQDTESSTIQVEAVSAAAARCLFLIYLGANPTFFEDIIAKASSVAVPEVASTAMDMLLSLATASWNRKELLAANESSAIPGEESLRAQCSFYGHYTLPGDGVSALLLPPAVIQILPFLLSSSRHLTGDAYSVAQKKFDVAAAMLRKVELFLARGVVDENGLGMVAQTLRVRLQKGILGEGVGVAIEGGEDVTHSVATMSR</sequence>
<dbReference type="EMBL" id="CAJPDQ010000002">
    <property type="protein sequence ID" value="CAF9905488.1"/>
    <property type="molecule type" value="Genomic_DNA"/>
</dbReference>
<comment type="caution">
    <text evidence="1">The sequence shown here is derived from an EMBL/GenBank/DDBJ whole genome shotgun (WGS) entry which is preliminary data.</text>
</comment>
<organism evidence="1 2">
    <name type="scientific">Gomphillus americanus</name>
    <dbReference type="NCBI Taxonomy" id="1940652"/>
    <lineage>
        <taxon>Eukaryota</taxon>
        <taxon>Fungi</taxon>
        <taxon>Dikarya</taxon>
        <taxon>Ascomycota</taxon>
        <taxon>Pezizomycotina</taxon>
        <taxon>Lecanoromycetes</taxon>
        <taxon>OSLEUM clade</taxon>
        <taxon>Ostropomycetidae</taxon>
        <taxon>Ostropales</taxon>
        <taxon>Graphidaceae</taxon>
        <taxon>Gomphilloideae</taxon>
        <taxon>Gomphillus</taxon>
    </lineage>
</organism>
<protein>
    <submittedName>
        <fullName evidence="1">Uncharacterized protein</fullName>
    </submittedName>
</protein>
<dbReference type="AlphaFoldDB" id="A0A8H3EJ53"/>
<proteinExistence type="predicted"/>
<name>A0A8H3EJ53_9LECA</name>
<keyword evidence="2" id="KW-1185">Reference proteome</keyword>
<gene>
    <name evidence="1" type="ORF">GOMPHAMPRED_003214</name>
</gene>
<dbReference type="OrthoDB" id="4538483at2759"/>
<evidence type="ECO:0000313" key="1">
    <source>
        <dbReference type="EMBL" id="CAF9905488.1"/>
    </source>
</evidence>